<dbReference type="GO" id="GO:0008124">
    <property type="term" value="F:4-alpha-hydroxytetrahydrobiopterin dehydratase activity"/>
    <property type="evidence" value="ECO:0007669"/>
    <property type="project" value="UniProtKB-EC"/>
</dbReference>
<proteinExistence type="inferred from homology"/>
<sequence length="132" mass="13477">MTALRGSLPITQITPDAVGAPAAYVGLMSDDNQSVTSESVGKAGLSNWAVSDSGLSVTYDCGGFTGGGQFVAAVAALADRRNHHPDLSLSYPGHVTVVTLSHDVGKLTDRDLGLATAIERLAGEDGYSAVTD</sequence>
<dbReference type="EMBL" id="BAHD01000035">
    <property type="protein sequence ID" value="GAB96336.1"/>
    <property type="molecule type" value="Genomic_DNA"/>
</dbReference>
<protein>
    <recommendedName>
        <fullName evidence="4">Putative pterin-4-alpha-carbinolamine dehydratase</fullName>
        <ecNumber evidence="3">4.2.1.96</ecNumber>
    </recommendedName>
</protein>
<comment type="caution">
    <text evidence="6">The sequence shown here is derived from an EMBL/GenBank/DDBJ whole genome shotgun (WGS) entry which is preliminary data.</text>
</comment>
<comment type="similarity">
    <text evidence="2">Belongs to the pterin-4-alpha-carbinolamine dehydratase family.</text>
</comment>
<dbReference type="Proteomes" id="UP000008366">
    <property type="component" value="Unassembled WGS sequence"/>
</dbReference>
<evidence type="ECO:0000313" key="7">
    <source>
        <dbReference type="Proteomes" id="UP000008366"/>
    </source>
</evidence>
<dbReference type="PANTHER" id="PTHR12599:SF0">
    <property type="entry name" value="PTERIN-4-ALPHA-CARBINOLAMINE DEHYDRATASE"/>
    <property type="match status" value="1"/>
</dbReference>
<dbReference type="InterPro" id="IPR001533">
    <property type="entry name" value="Pterin_deHydtase"/>
</dbReference>
<dbReference type="STRING" id="1184609.KILIM_035_00250"/>
<dbReference type="GO" id="GO:0006729">
    <property type="term" value="P:tetrahydrobiopterin biosynthetic process"/>
    <property type="evidence" value="ECO:0007669"/>
    <property type="project" value="InterPro"/>
</dbReference>
<dbReference type="CDD" id="cd00488">
    <property type="entry name" value="PCD_DCoH"/>
    <property type="match status" value="1"/>
</dbReference>
<keyword evidence="5" id="KW-0456">Lyase</keyword>
<comment type="catalytic activity">
    <reaction evidence="1">
        <text>(4aS,6R)-4a-hydroxy-L-erythro-5,6,7,8-tetrahydrobiopterin = (6R)-L-erythro-6,7-dihydrobiopterin + H2O</text>
        <dbReference type="Rhea" id="RHEA:11920"/>
        <dbReference type="ChEBI" id="CHEBI:15377"/>
        <dbReference type="ChEBI" id="CHEBI:15642"/>
        <dbReference type="ChEBI" id="CHEBI:43120"/>
        <dbReference type="EC" id="4.2.1.96"/>
    </reaction>
</comment>
<accession>K6WRA9</accession>
<gene>
    <name evidence="6" type="ORF">KILIM_035_00250</name>
</gene>
<evidence type="ECO:0000256" key="3">
    <source>
        <dbReference type="ARBA" id="ARBA00013252"/>
    </source>
</evidence>
<organism evidence="6 7">
    <name type="scientific">Kineosphaera limosa NBRC 100340</name>
    <dbReference type="NCBI Taxonomy" id="1184609"/>
    <lineage>
        <taxon>Bacteria</taxon>
        <taxon>Bacillati</taxon>
        <taxon>Actinomycetota</taxon>
        <taxon>Actinomycetes</taxon>
        <taxon>Micrococcales</taxon>
        <taxon>Dermatophilaceae</taxon>
        <taxon>Kineosphaera</taxon>
    </lineage>
</organism>
<dbReference type="Pfam" id="PF01329">
    <property type="entry name" value="Pterin_4a"/>
    <property type="match status" value="1"/>
</dbReference>
<dbReference type="EC" id="4.2.1.96" evidence="3"/>
<evidence type="ECO:0000256" key="1">
    <source>
        <dbReference type="ARBA" id="ARBA00001554"/>
    </source>
</evidence>
<evidence type="ECO:0000256" key="5">
    <source>
        <dbReference type="ARBA" id="ARBA00023239"/>
    </source>
</evidence>
<dbReference type="eggNOG" id="COG2154">
    <property type="taxonomic scope" value="Bacteria"/>
</dbReference>
<dbReference type="PANTHER" id="PTHR12599">
    <property type="entry name" value="PTERIN-4-ALPHA-CARBINOLAMINE DEHYDRATASE"/>
    <property type="match status" value="1"/>
</dbReference>
<evidence type="ECO:0000256" key="4">
    <source>
        <dbReference type="ARBA" id="ARBA00021735"/>
    </source>
</evidence>
<evidence type="ECO:0000256" key="2">
    <source>
        <dbReference type="ARBA" id="ARBA00006472"/>
    </source>
</evidence>
<dbReference type="InterPro" id="IPR036428">
    <property type="entry name" value="PCD_sf"/>
</dbReference>
<dbReference type="SUPFAM" id="SSF55248">
    <property type="entry name" value="PCD-like"/>
    <property type="match status" value="1"/>
</dbReference>
<evidence type="ECO:0000313" key="6">
    <source>
        <dbReference type="EMBL" id="GAB96336.1"/>
    </source>
</evidence>
<dbReference type="AlphaFoldDB" id="K6WRA9"/>
<reference evidence="6 7" key="1">
    <citation type="submission" date="2012-08" db="EMBL/GenBank/DDBJ databases">
        <title>Whole genome shotgun sequence of Kineosphaera limosa NBRC 100340.</title>
        <authorList>
            <person name="Yoshida I."/>
            <person name="Isaki S."/>
            <person name="Hosoyama A."/>
            <person name="Tsuchikane K."/>
            <person name="Katsumata H."/>
            <person name="Ando Y."/>
            <person name="Ohji S."/>
            <person name="Hamada M."/>
            <person name="Tamura T."/>
            <person name="Yamazoe A."/>
            <person name="Yamazaki S."/>
            <person name="Fujita N."/>
        </authorList>
    </citation>
    <scope>NUCLEOTIDE SEQUENCE [LARGE SCALE GENOMIC DNA]</scope>
    <source>
        <strain evidence="6 7">NBRC 100340</strain>
    </source>
</reference>
<name>K6WRA9_9MICO</name>
<dbReference type="Gene3D" id="3.30.1360.20">
    <property type="entry name" value="Transcriptional coactivator/pterin dehydratase"/>
    <property type="match status" value="1"/>
</dbReference>
<keyword evidence="7" id="KW-1185">Reference proteome</keyword>